<proteinExistence type="predicted"/>
<evidence type="ECO:0000313" key="2">
    <source>
        <dbReference type="Proteomes" id="UP000003477"/>
    </source>
</evidence>
<protein>
    <submittedName>
        <fullName evidence="1">Uncharacterized protein</fullName>
    </submittedName>
</protein>
<dbReference type="AlphaFoldDB" id="G5IZG3"/>
<dbReference type="PATRIC" id="fig|423471.3.peg.598"/>
<sequence>MEFVAGKNSTALIRKVAKDLDITEEEVVQKGITFMKLYAGLQKSKRGRILLEADGETQEIIV</sequence>
<evidence type="ECO:0000313" key="1">
    <source>
        <dbReference type="EMBL" id="EHJ14678.1"/>
    </source>
</evidence>
<dbReference type="EMBL" id="AESD01000110">
    <property type="protein sequence ID" value="EHJ14678.1"/>
    <property type="molecule type" value="Genomic_DNA"/>
</dbReference>
<comment type="caution">
    <text evidence="1">The sequence shown here is derived from an EMBL/GenBank/DDBJ whole genome shotgun (WGS) entry which is preliminary data.</text>
</comment>
<gene>
    <name evidence="1" type="ORF">CWATWH0003_0654</name>
</gene>
<organism evidence="1 2">
    <name type="scientific">Crocosphaera watsonii WH 0003</name>
    <dbReference type="NCBI Taxonomy" id="423471"/>
    <lineage>
        <taxon>Bacteria</taxon>
        <taxon>Bacillati</taxon>
        <taxon>Cyanobacteriota</taxon>
        <taxon>Cyanophyceae</taxon>
        <taxon>Oscillatoriophycideae</taxon>
        <taxon>Chroococcales</taxon>
        <taxon>Aphanothecaceae</taxon>
        <taxon>Crocosphaera</taxon>
    </lineage>
</organism>
<dbReference type="Proteomes" id="UP000003477">
    <property type="component" value="Unassembled WGS sequence"/>
</dbReference>
<name>G5IZG3_CROWT</name>
<accession>G5IZG3</accession>
<reference evidence="1 2" key="1">
    <citation type="journal article" date="2011" name="Front. Microbiol.">
        <title>Two Strains of Crocosphaera watsonii with Highly Conserved Genomes are Distinguished by Strain-Specific Features.</title>
        <authorList>
            <person name="Bench S.R."/>
            <person name="Ilikchyan I.N."/>
            <person name="Tripp H.J."/>
            <person name="Zehr J.P."/>
        </authorList>
    </citation>
    <scope>NUCLEOTIDE SEQUENCE [LARGE SCALE GENOMIC DNA]</scope>
    <source>
        <strain evidence="1 2">WH 0003</strain>
    </source>
</reference>